<evidence type="ECO:0000256" key="5">
    <source>
        <dbReference type="ARBA" id="ARBA00022989"/>
    </source>
</evidence>
<evidence type="ECO:0000256" key="6">
    <source>
        <dbReference type="ARBA" id="ARBA00023136"/>
    </source>
</evidence>
<proteinExistence type="inferred from homology"/>
<evidence type="ECO:0000256" key="2">
    <source>
        <dbReference type="ARBA" id="ARBA00022448"/>
    </source>
</evidence>
<name>A0ABW4RHV6_9BACL</name>
<evidence type="ECO:0000313" key="10">
    <source>
        <dbReference type="Proteomes" id="UP001597233"/>
    </source>
</evidence>
<comment type="subcellular location">
    <subcellularLocation>
        <location evidence="1 7">Cell membrane</location>
        <topology evidence="1 7">Multi-pass membrane protein</topology>
    </subcellularLocation>
</comment>
<dbReference type="Pfam" id="PF00528">
    <property type="entry name" value="BPD_transp_1"/>
    <property type="match status" value="1"/>
</dbReference>
<evidence type="ECO:0000256" key="7">
    <source>
        <dbReference type="RuleBase" id="RU363032"/>
    </source>
</evidence>
<dbReference type="InterPro" id="IPR035906">
    <property type="entry name" value="MetI-like_sf"/>
</dbReference>
<feature type="transmembrane region" description="Helical" evidence="7">
    <location>
        <begin position="12"/>
        <end position="40"/>
    </location>
</feature>
<keyword evidence="2 7" id="KW-0813">Transport</keyword>
<feature type="domain" description="ABC transmembrane type-1" evidence="8">
    <location>
        <begin position="73"/>
        <end position="289"/>
    </location>
</feature>
<dbReference type="RefSeq" id="WP_347325692.1">
    <property type="nucleotide sequence ID" value="NZ_JBCGUH010000007.1"/>
</dbReference>
<comment type="caution">
    <text evidence="9">The sequence shown here is derived from an EMBL/GenBank/DDBJ whole genome shotgun (WGS) entry which is preliminary data.</text>
</comment>
<protein>
    <submittedName>
        <fullName evidence="9">ABC transporter permease</fullName>
    </submittedName>
</protein>
<sequence>MSIWLKRIWLHRAMYLFLLPAIVFFILFSYIPMTGLILAFKEYRFNGGLYGGPWVGWKYFERFFHDSYSMNYIRNTLSISFFKLFLALPFPILFALQINEIRSSRMRSLFQGVMYLPHFLSWAVVIGILQRIIAPETGLLNEWIHALGGHGSTFFMMDKHYFYPIMFWSYIWKEIGWNSIIYFAAIAGINPALYEAARMDGAGRFRQIWHITLPGIRPTILILFIMSLSSILSAGFDQIYLLQNPANAEVAQILDTYIIHVGIQDAQFGYATAVGLMQGVIGLLLVVTVNQLCKKWFEVSLW</sequence>
<evidence type="ECO:0000256" key="3">
    <source>
        <dbReference type="ARBA" id="ARBA00022475"/>
    </source>
</evidence>
<feature type="transmembrane region" description="Helical" evidence="7">
    <location>
        <begin position="268"/>
        <end position="287"/>
    </location>
</feature>
<feature type="transmembrane region" description="Helical" evidence="7">
    <location>
        <begin position="175"/>
        <end position="194"/>
    </location>
</feature>
<reference evidence="10" key="1">
    <citation type="journal article" date="2019" name="Int. J. Syst. Evol. Microbiol.">
        <title>The Global Catalogue of Microorganisms (GCM) 10K type strain sequencing project: providing services to taxonomists for standard genome sequencing and annotation.</title>
        <authorList>
            <consortium name="The Broad Institute Genomics Platform"/>
            <consortium name="The Broad Institute Genome Sequencing Center for Infectious Disease"/>
            <person name="Wu L."/>
            <person name="Ma J."/>
        </authorList>
    </citation>
    <scope>NUCLEOTIDE SEQUENCE [LARGE SCALE GENOMIC DNA]</scope>
    <source>
        <strain evidence="10">CCUG 54950</strain>
    </source>
</reference>
<dbReference type="InterPro" id="IPR050809">
    <property type="entry name" value="UgpAE/MalFG_permease"/>
</dbReference>
<keyword evidence="5 7" id="KW-1133">Transmembrane helix</keyword>
<dbReference type="Gene3D" id="1.10.3720.10">
    <property type="entry name" value="MetI-like"/>
    <property type="match status" value="1"/>
</dbReference>
<dbReference type="PROSITE" id="PS50928">
    <property type="entry name" value="ABC_TM1"/>
    <property type="match status" value="1"/>
</dbReference>
<dbReference type="SUPFAM" id="SSF161098">
    <property type="entry name" value="MetI-like"/>
    <property type="match status" value="1"/>
</dbReference>
<evidence type="ECO:0000256" key="4">
    <source>
        <dbReference type="ARBA" id="ARBA00022692"/>
    </source>
</evidence>
<feature type="transmembrane region" description="Helical" evidence="7">
    <location>
        <begin position="108"/>
        <end position="133"/>
    </location>
</feature>
<keyword evidence="3" id="KW-1003">Cell membrane</keyword>
<dbReference type="CDD" id="cd06261">
    <property type="entry name" value="TM_PBP2"/>
    <property type="match status" value="1"/>
</dbReference>
<organism evidence="9 10">
    <name type="scientific">Paenibacillus wenxiniae</name>
    <dbReference type="NCBI Taxonomy" id="1636843"/>
    <lineage>
        <taxon>Bacteria</taxon>
        <taxon>Bacillati</taxon>
        <taxon>Bacillota</taxon>
        <taxon>Bacilli</taxon>
        <taxon>Bacillales</taxon>
        <taxon>Paenibacillaceae</taxon>
        <taxon>Paenibacillus</taxon>
    </lineage>
</organism>
<gene>
    <name evidence="9" type="ORF">ACFSC9_07750</name>
</gene>
<keyword evidence="6 7" id="KW-0472">Membrane</keyword>
<keyword evidence="10" id="KW-1185">Reference proteome</keyword>
<keyword evidence="4 7" id="KW-0812">Transmembrane</keyword>
<dbReference type="PANTHER" id="PTHR43227:SF11">
    <property type="entry name" value="BLL4140 PROTEIN"/>
    <property type="match status" value="1"/>
</dbReference>
<dbReference type="Proteomes" id="UP001597233">
    <property type="component" value="Unassembled WGS sequence"/>
</dbReference>
<evidence type="ECO:0000256" key="1">
    <source>
        <dbReference type="ARBA" id="ARBA00004651"/>
    </source>
</evidence>
<dbReference type="PANTHER" id="PTHR43227">
    <property type="entry name" value="BLL4140 PROTEIN"/>
    <property type="match status" value="1"/>
</dbReference>
<feature type="transmembrane region" description="Helical" evidence="7">
    <location>
        <begin position="215"/>
        <end position="236"/>
    </location>
</feature>
<evidence type="ECO:0000259" key="8">
    <source>
        <dbReference type="PROSITE" id="PS50928"/>
    </source>
</evidence>
<evidence type="ECO:0000313" key="9">
    <source>
        <dbReference type="EMBL" id="MFD1885420.1"/>
    </source>
</evidence>
<feature type="transmembrane region" description="Helical" evidence="7">
    <location>
        <begin position="77"/>
        <end position="96"/>
    </location>
</feature>
<comment type="similarity">
    <text evidence="7">Belongs to the binding-protein-dependent transport system permease family.</text>
</comment>
<dbReference type="EMBL" id="JBHUEH010000011">
    <property type="protein sequence ID" value="MFD1885420.1"/>
    <property type="molecule type" value="Genomic_DNA"/>
</dbReference>
<dbReference type="InterPro" id="IPR000515">
    <property type="entry name" value="MetI-like"/>
</dbReference>
<accession>A0ABW4RHV6</accession>